<proteinExistence type="predicted"/>
<accession>A0A5K1JWS2</accession>
<evidence type="ECO:0000256" key="1">
    <source>
        <dbReference type="SAM" id="Phobius"/>
    </source>
</evidence>
<keyword evidence="1" id="KW-0812">Transmembrane</keyword>
<reference evidence="2" key="1">
    <citation type="submission" date="2019-10" db="EMBL/GenBank/DDBJ databases">
        <authorList>
            <person name="Nor Muhammad N."/>
        </authorList>
    </citation>
    <scope>NUCLEOTIDE SEQUENCE</scope>
</reference>
<evidence type="ECO:0000313" key="2">
    <source>
        <dbReference type="EMBL" id="VWO96054.1"/>
    </source>
</evidence>
<protein>
    <submittedName>
        <fullName evidence="2">Efflux pump FUB11 (Fusaric acid biosynthesis protein 11)</fullName>
    </submittedName>
</protein>
<sequence>MHIRRSFRALVAAFATAGMLPLIDTVGVVATNALFALVAWMGFASILLTIRYGARMRAWVDIGYTTSRDRC</sequence>
<keyword evidence="1" id="KW-0472">Membrane</keyword>
<dbReference type="AlphaFoldDB" id="A0A5K1JWS2"/>
<gene>
    <name evidence="2" type="primary">W7N2B4</name>
</gene>
<feature type="transmembrane region" description="Helical" evidence="1">
    <location>
        <begin position="35"/>
        <end position="54"/>
    </location>
</feature>
<name>A0A5K1JWS2_9APHY</name>
<dbReference type="EMBL" id="LR725331">
    <property type="protein sequence ID" value="VWO96054.1"/>
    <property type="molecule type" value="Genomic_DNA"/>
</dbReference>
<organism evidence="2">
    <name type="scientific">Ganoderma boninense</name>
    <dbReference type="NCBI Taxonomy" id="34458"/>
    <lineage>
        <taxon>Eukaryota</taxon>
        <taxon>Fungi</taxon>
        <taxon>Dikarya</taxon>
        <taxon>Basidiomycota</taxon>
        <taxon>Agaricomycotina</taxon>
        <taxon>Agaricomycetes</taxon>
        <taxon>Polyporales</taxon>
        <taxon>Polyporaceae</taxon>
        <taxon>Ganoderma</taxon>
    </lineage>
</organism>
<keyword evidence="1" id="KW-1133">Transmembrane helix</keyword>